<keyword evidence="1" id="KW-0808">Transferase</keyword>
<dbReference type="Pfam" id="PF19279">
    <property type="entry name" value="YegS_C"/>
    <property type="match status" value="1"/>
</dbReference>
<dbReference type="PANTHER" id="PTHR12358">
    <property type="entry name" value="SPHINGOSINE KINASE"/>
    <property type="match status" value="1"/>
</dbReference>
<dbReference type="GO" id="GO:0005524">
    <property type="term" value="F:ATP binding"/>
    <property type="evidence" value="ECO:0007669"/>
    <property type="project" value="UniProtKB-KW"/>
</dbReference>
<evidence type="ECO:0000256" key="1">
    <source>
        <dbReference type="ARBA" id="ARBA00022679"/>
    </source>
</evidence>
<evidence type="ECO:0000256" key="3">
    <source>
        <dbReference type="ARBA" id="ARBA00022777"/>
    </source>
</evidence>
<keyword evidence="7" id="KW-1185">Reference proteome</keyword>
<dbReference type="InterPro" id="IPR017438">
    <property type="entry name" value="ATP-NAD_kinase_N"/>
</dbReference>
<dbReference type="RefSeq" id="WP_090880367.1">
    <property type="nucleotide sequence ID" value="NZ_FMXQ01000012.1"/>
</dbReference>
<dbReference type="EMBL" id="FMXQ01000012">
    <property type="protein sequence ID" value="SDB55966.1"/>
    <property type="molecule type" value="Genomic_DNA"/>
</dbReference>
<dbReference type="STRING" id="665467.SAMN02982931_04419"/>
<dbReference type="SUPFAM" id="SSF111331">
    <property type="entry name" value="NAD kinase/diacylglycerol kinase-like"/>
    <property type="match status" value="1"/>
</dbReference>
<dbReference type="SMART" id="SM00046">
    <property type="entry name" value="DAGKc"/>
    <property type="match status" value="1"/>
</dbReference>
<dbReference type="AlphaFoldDB" id="A0A1G6EF13"/>
<evidence type="ECO:0000256" key="2">
    <source>
        <dbReference type="ARBA" id="ARBA00022741"/>
    </source>
</evidence>
<dbReference type="GO" id="GO:0016301">
    <property type="term" value="F:kinase activity"/>
    <property type="evidence" value="ECO:0007669"/>
    <property type="project" value="UniProtKB-KW"/>
</dbReference>
<dbReference type="InterPro" id="IPR001206">
    <property type="entry name" value="Diacylglycerol_kinase_cat_dom"/>
</dbReference>
<dbReference type="InterPro" id="IPR016064">
    <property type="entry name" value="NAD/diacylglycerol_kinase_sf"/>
</dbReference>
<keyword evidence="3 6" id="KW-0418">Kinase</keyword>
<dbReference type="InterPro" id="IPR045540">
    <property type="entry name" value="YegS/DAGK_C"/>
</dbReference>
<dbReference type="Gene3D" id="3.40.50.10330">
    <property type="entry name" value="Probable inorganic polyphosphate/atp-NAD kinase, domain 1"/>
    <property type="match status" value="1"/>
</dbReference>
<dbReference type="Pfam" id="PF00781">
    <property type="entry name" value="DAGK_cat"/>
    <property type="match status" value="1"/>
</dbReference>
<sequence>MPTITLAYNPSAGTGRHARHHIVALLARAGYAVRCLSTKQPGLAAALRLPTRMVVAAGGDGTVAKVARLLDGTDTPLAILPLGTANNIARAFGLGDSVSEVVSELRAPAWRTVDLLEVTRGRRRETAVESVGIGALAAGALALHLSDKAEAEPRRAILKARRGLARSLAKAAPIPRLKVNGEDLSGAALFVEALNMPLMGPGLRLCRAAAVDDGRLHLVCAEEAHRKSMVEWLRDGAPAHQAPKLRSLGRVRSARLVWSGATSRIDDAFFDPSEKKSRLSLAVKPGRLRLVVPSR</sequence>
<evidence type="ECO:0000256" key="4">
    <source>
        <dbReference type="ARBA" id="ARBA00022840"/>
    </source>
</evidence>
<name>A0A1G6EF13_9HYPH</name>
<dbReference type="PROSITE" id="PS50146">
    <property type="entry name" value="DAGK"/>
    <property type="match status" value="1"/>
</dbReference>
<feature type="domain" description="DAGKc" evidence="5">
    <location>
        <begin position="1"/>
        <end position="121"/>
    </location>
</feature>
<accession>A0A1G6EF13</accession>
<dbReference type="OrthoDB" id="142078at2"/>
<dbReference type="PANTHER" id="PTHR12358:SF54">
    <property type="entry name" value="SPHINGOSINE KINASE RELATED PROTEIN"/>
    <property type="match status" value="1"/>
</dbReference>
<reference evidence="6 7" key="1">
    <citation type="submission" date="2016-10" db="EMBL/GenBank/DDBJ databases">
        <authorList>
            <person name="de Groot N.N."/>
        </authorList>
    </citation>
    <scope>NUCLEOTIDE SEQUENCE [LARGE SCALE GENOMIC DNA]</scope>
    <source>
        <strain evidence="6 7">ATCC 35022</strain>
    </source>
</reference>
<organism evidence="6 7">
    <name type="scientific">Bauldia litoralis</name>
    <dbReference type="NCBI Taxonomy" id="665467"/>
    <lineage>
        <taxon>Bacteria</taxon>
        <taxon>Pseudomonadati</taxon>
        <taxon>Pseudomonadota</taxon>
        <taxon>Alphaproteobacteria</taxon>
        <taxon>Hyphomicrobiales</taxon>
        <taxon>Kaistiaceae</taxon>
        <taxon>Bauldia</taxon>
    </lineage>
</organism>
<dbReference type="Gene3D" id="2.60.200.40">
    <property type="match status" value="1"/>
</dbReference>
<proteinExistence type="predicted"/>
<evidence type="ECO:0000259" key="5">
    <source>
        <dbReference type="PROSITE" id="PS50146"/>
    </source>
</evidence>
<evidence type="ECO:0000313" key="7">
    <source>
        <dbReference type="Proteomes" id="UP000199071"/>
    </source>
</evidence>
<protein>
    <submittedName>
        <fullName evidence="6">Diacylglycerol kinase family enzyme</fullName>
    </submittedName>
</protein>
<evidence type="ECO:0000313" key="6">
    <source>
        <dbReference type="EMBL" id="SDB55966.1"/>
    </source>
</evidence>
<dbReference type="Proteomes" id="UP000199071">
    <property type="component" value="Unassembled WGS sequence"/>
</dbReference>
<keyword evidence="2" id="KW-0547">Nucleotide-binding</keyword>
<gene>
    <name evidence="6" type="ORF">SAMN02982931_04419</name>
</gene>
<keyword evidence="4" id="KW-0067">ATP-binding</keyword>
<dbReference type="InterPro" id="IPR050187">
    <property type="entry name" value="Lipid_Phosphate_FormReg"/>
</dbReference>